<feature type="compositionally biased region" description="Low complexity" evidence="1">
    <location>
        <begin position="422"/>
        <end position="433"/>
    </location>
</feature>
<organism evidence="3 4">
    <name type="scientific">Symbiodinium necroappetens</name>
    <dbReference type="NCBI Taxonomy" id="1628268"/>
    <lineage>
        <taxon>Eukaryota</taxon>
        <taxon>Sar</taxon>
        <taxon>Alveolata</taxon>
        <taxon>Dinophyceae</taxon>
        <taxon>Suessiales</taxon>
        <taxon>Symbiodiniaceae</taxon>
        <taxon>Symbiodinium</taxon>
    </lineage>
</organism>
<protein>
    <submittedName>
        <fullName evidence="3">AgaB34 protein</fullName>
    </submittedName>
</protein>
<feature type="compositionally biased region" description="Low complexity" evidence="1">
    <location>
        <begin position="44"/>
        <end position="105"/>
    </location>
</feature>
<feature type="compositionally biased region" description="Low complexity" evidence="1">
    <location>
        <begin position="1000"/>
        <end position="1017"/>
    </location>
</feature>
<feature type="compositionally biased region" description="Polar residues" evidence="1">
    <location>
        <begin position="1073"/>
        <end position="1082"/>
    </location>
</feature>
<feature type="compositionally biased region" description="Low complexity" evidence="1">
    <location>
        <begin position="1083"/>
        <end position="1094"/>
    </location>
</feature>
<evidence type="ECO:0000313" key="3">
    <source>
        <dbReference type="EMBL" id="CAE7194966.1"/>
    </source>
</evidence>
<feature type="transmembrane region" description="Helical" evidence="2">
    <location>
        <begin position="293"/>
        <end position="311"/>
    </location>
</feature>
<feature type="region of interest" description="Disordered" evidence="1">
    <location>
        <begin position="987"/>
        <end position="1101"/>
    </location>
</feature>
<evidence type="ECO:0000256" key="1">
    <source>
        <dbReference type="SAM" id="MobiDB-lite"/>
    </source>
</evidence>
<keyword evidence="2" id="KW-0472">Membrane</keyword>
<accession>A0A812J3N1</accession>
<proteinExistence type="predicted"/>
<keyword evidence="2" id="KW-0812">Transmembrane</keyword>
<feature type="compositionally biased region" description="Basic and acidic residues" evidence="1">
    <location>
        <begin position="9"/>
        <end position="20"/>
    </location>
</feature>
<reference evidence="3" key="1">
    <citation type="submission" date="2021-02" db="EMBL/GenBank/DDBJ databases">
        <authorList>
            <person name="Dougan E. K."/>
            <person name="Rhodes N."/>
            <person name="Thang M."/>
            <person name="Chan C."/>
        </authorList>
    </citation>
    <scope>NUCLEOTIDE SEQUENCE</scope>
</reference>
<dbReference type="OrthoDB" id="424452at2759"/>
<evidence type="ECO:0000313" key="4">
    <source>
        <dbReference type="Proteomes" id="UP000601435"/>
    </source>
</evidence>
<feature type="region of interest" description="Disordered" evidence="1">
    <location>
        <begin position="396"/>
        <end position="438"/>
    </location>
</feature>
<name>A0A812J3N1_9DINO</name>
<comment type="caution">
    <text evidence="3">The sequence shown here is derived from an EMBL/GenBank/DDBJ whole genome shotgun (WGS) entry which is preliminary data.</text>
</comment>
<evidence type="ECO:0000256" key="2">
    <source>
        <dbReference type="SAM" id="Phobius"/>
    </source>
</evidence>
<feature type="region of interest" description="Disordered" evidence="1">
    <location>
        <begin position="354"/>
        <end position="376"/>
    </location>
</feature>
<sequence length="1594" mass="174190">MTFPTSYKPQREPKAMKPDAPEFIPGVSAYAGAMKPKKSKGNKNSKSSPTAAATPTPTAKAGPVTPGLLSGSGPGSPVTRDADVAAGGASSSSQPQPQATEASPTKAAKGLSELCREKLGSGAAPQPAAVSKLGKNTGVWEFEKALSDSECAAVLSAAEQLGFNLAEQDRAGGHCKLVREDPWLADHLWQRVSAAAPSPFGRKRVAGVSPTLRVQHGSLAEVQSESLAFYLCLKSASGEKLRPGDLFILAPQNLPGDTPSASWLCADLRLESSWWASASQRLGFGAFNERRGVVLLLVTTAAVSLFAYFLATTSSQSLREKIRLGLSFTARQALPAVTSEAAWISPSRENINSTGSQYVSRQDSTTPLQVHSESESSLGARTSLQLAAASASSSLSTSLRPSTWPEVRSSTTHSDTTQAAKSSPGSEPSLGEEQAQLGSQWRPLAASDRYRFTPQTLPPFRKCEQEERGMNRWKQKLDQRGLKICSGGVSSIVCARELASPRIYVCQFNNVLEVLAGDGTLRWIAQCSLHKDVDLYSLFKPLHRSHFLHFLDVRKDLGSQQLSKTITVVQSIPANVDFVDHVLASLKLRAQKQAPTREGVTFLSSGDCNTGNPGHCQADQDNLFIVQHILPKTFSREETRVVLYNGFGRSRYSAQKERLPHFYEDWQALSAEIVTASYSADFPSLKVKAEPYVQLVRYLVSGPAGMTGPHWTSLKGSSCLGRSPLLLAHQMAALPFFESRWGSNPDRYGDACNFLKKLSAEYSLHLLNGEACKIDARHSNFYLWISRVDQDCYGPARLTSRCRNRLNRGVSNGLELATELSKRYADTTILYVNTGTIPYLDQVFLIRAASTIIAAHGGGLWNAARWLNEALHQRIVEIVPIGSPGETCSLAKLFGGRYSWVKCHACKNKQNGELKFEEFFKAVDAVQIRKRGEALEGLVNVVALSANRGLLQQMLSGVLQAFISAYLFTSAFSQSIRQKLRLGLHFNGARAPPAPPPSQASPKPVSTTSKDTATSSSLDFMSTTQSPPGFPSSATQGTLPAASDGRSFSSSTSSALSTSLRPSTWPEVPPPTTHSDTTQATQSSPGSEPSLGEEQAQLGKQWRPLAASDRYRFTPQTLPPFRQCEEEHLGMSRWKQKLRGHGLEICGAGVSTITCARHLTKQQVYVCQFRDVLELLSPSGTLSWVAQCNLRRDVNRRMLFSQLSPRHPLQNLDVRRELGATQLSKPITIIERLPGNVSLLDHVSASLQWGVQNRSAAREGLTFMSTGDCNTGNPGHCQADQDNLFIVQHILPKTFSREETRVVLYNGFGRSRYSAQKTSLPHFYEDWQALSAEIVTASYSADFPSLKVKAEPYVQLVRYLVSGPAGMTGPHWTRFNQPGLCEGRSPLLLAHQMAALPFFESEWGRVPKRYGDACNFMQRLSAEYSLHLFNGKACKIDARQSNFYLWISRIPPDCHKIPSLDDSCGKNRGVANGLELATELSKRYADTTILYVNTGTIPYLDQVFLIRAASTIIAAHGGGLWNAARWLNEALHQRIVEIMPIGGPSESCSLTKMFGCRYNFVTCYDCVTPRNGRLPFEKLLKAVEATEGVHCNGV</sequence>
<feature type="compositionally biased region" description="Polar residues" evidence="1">
    <location>
        <begin position="1018"/>
        <end position="1038"/>
    </location>
</feature>
<gene>
    <name evidence="3" type="primary">agaB34</name>
    <name evidence="3" type="ORF">SNEC2469_LOCUS1313</name>
</gene>
<dbReference type="Proteomes" id="UP000601435">
    <property type="component" value="Unassembled WGS sequence"/>
</dbReference>
<keyword evidence="4" id="KW-1185">Reference proteome</keyword>
<keyword evidence="2" id="KW-1133">Transmembrane helix</keyword>
<feature type="compositionally biased region" description="Low complexity" evidence="1">
    <location>
        <begin position="1040"/>
        <end position="1064"/>
    </location>
</feature>
<feature type="region of interest" description="Disordered" evidence="1">
    <location>
        <begin position="1"/>
        <end position="107"/>
    </location>
</feature>
<dbReference type="EMBL" id="CAJNJA010005639">
    <property type="protein sequence ID" value="CAE7194966.1"/>
    <property type="molecule type" value="Genomic_DNA"/>
</dbReference>
<feature type="compositionally biased region" description="Polar residues" evidence="1">
    <location>
        <begin position="408"/>
        <end position="421"/>
    </location>
</feature>